<dbReference type="EMBL" id="LR861807">
    <property type="protein sequence ID" value="CAD1795594.1"/>
    <property type="molecule type" value="Genomic_DNA"/>
</dbReference>
<dbReference type="EMBL" id="LR824643">
    <property type="protein sequence ID" value="CAD0338258.1"/>
    <property type="molecule type" value="Genomic_DNA"/>
</dbReference>
<feature type="transmembrane region" description="Helical" evidence="1">
    <location>
        <begin position="12"/>
        <end position="35"/>
    </location>
</feature>
<dbReference type="AlphaFoldDB" id="A0A2N7V275"/>
<feature type="transmembrane region" description="Helical" evidence="1">
    <location>
        <begin position="83"/>
        <end position="112"/>
    </location>
</feature>
<evidence type="ECO:0000313" key="4">
    <source>
        <dbReference type="Proteomes" id="UP000514411"/>
    </source>
</evidence>
<name>A0A2N7V275_XANCJ</name>
<gene>
    <name evidence="3" type="ORF">XSP_003320</name>
    <name evidence="2" type="ORF">XSP_003348</name>
</gene>
<feature type="transmembrane region" description="Helical" evidence="1">
    <location>
        <begin position="118"/>
        <end position="142"/>
    </location>
</feature>
<evidence type="ECO:0008006" key="5">
    <source>
        <dbReference type="Google" id="ProtNLM"/>
    </source>
</evidence>
<sequence>MRPAVSGALRHSILGQVGIFAIAGPPLGGMLGLVLLTRFDLQTVLLIVAWSYGLVLPVIACAAAGWLCARICAWRYRGRRPNLLVHVGIGALSGLLSTGVIVLLLAIIGGWSMMSDRAVMLTLLQCGLAAGGACAVLVWLMWSRLTVSPRAR</sequence>
<evidence type="ECO:0000256" key="1">
    <source>
        <dbReference type="SAM" id="Phobius"/>
    </source>
</evidence>
<keyword evidence="1" id="KW-0812">Transmembrane</keyword>
<evidence type="ECO:0000313" key="3">
    <source>
        <dbReference type="EMBL" id="CAD1795594.1"/>
    </source>
</evidence>
<proteinExistence type="predicted"/>
<evidence type="ECO:0000313" key="2">
    <source>
        <dbReference type="EMBL" id="CAD0338258.1"/>
    </source>
</evidence>
<protein>
    <recommendedName>
        <fullName evidence="5">Transmembrane protein</fullName>
    </recommendedName>
</protein>
<reference evidence="2 4" key="1">
    <citation type="submission" date="2020-07" db="EMBL/GenBank/DDBJ databases">
        <authorList>
            <person name="Teixeira M."/>
        </authorList>
    </citation>
    <scope>NUCLEOTIDE SEQUENCE</scope>
    <source>
        <strain evidence="3">3</strain>
        <strain evidence="2">Xanthomonas arboricola pv. juglandis CPBF 427</strain>
    </source>
</reference>
<keyword evidence="1" id="KW-0472">Membrane</keyword>
<dbReference type="OrthoDB" id="6009234at2"/>
<organism evidence="2">
    <name type="scientific">Xanthomonas campestris pv. juglandis</name>
    <name type="common">Xanthomonas arboricola pv. juglandis</name>
    <dbReference type="NCBI Taxonomy" id="195709"/>
    <lineage>
        <taxon>Bacteria</taxon>
        <taxon>Pseudomonadati</taxon>
        <taxon>Pseudomonadota</taxon>
        <taxon>Gammaproteobacteria</taxon>
        <taxon>Lysobacterales</taxon>
        <taxon>Lysobacteraceae</taxon>
        <taxon>Xanthomonas</taxon>
    </lineage>
</organism>
<keyword evidence="1" id="KW-1133">Transmembrane helix</keyword>
<dbReference type="Proteomes" id="UP000514411">
    <property type="component" value="Chromosome"/>
</dbReference>
<accession>A0A2N7V275</accession>
<feature type="transmembrane region" description="Helical" evidence="1">
    <location>
        <begin position="47"/>
        <end position="71"/>
    </location>
</feature>
<dbReference type="RefSeq" id="WP_039810480.1">
    <property type="nucleotide sequence ID" value="NZ_CP012251.1"/>
</dbReference>